<name>A0A1S3JY62_LINAN</name>
<organism evidence="2 3">
    <name type="scientific">Lingula anatina</name>
    <name type="common">Brachiopod</name>
    <name type="synonym">Lingula unguis</name>
    <dbReference type="NCBI Taxonomy" id="7574"/>
    <lineage>
        <taxon>Eukaryota</taxon>
        <taxon>Metazoa</taxon>
        <taxon>Spiralia</taxon>
        <taxon>Lophotrochozoa</taxon>
        <taxon>Brachiopoda</taxon>
        <taxon>Linguliformea</taxon>
        <taxon>Lingulata</taxon>
        <taxon>Lingulida</taxon>
        <taxon>Linguloidea</taxon>
        <taxon>Lingulidae</taxon>
        <taxon>Lingula</taxon>
    </lineage>
</organism>
<keyword evidence="2" id="KW-1185">Reference proteome</keyword>
<dbReference type="InParanoid" id="A0A1S3JY62"/>
<feature type="chain" id="PRO_5010366776" evidence="1">
    <location>
        <begin position="22"/>
        <end position="424"/>
    </location>
</feature>
<dbReference type="GeneID" id="106177107"/>
<dbReference type="Gene3D" id="2.60.120.1000">
    <property type="match status" value="1"/>
</dbReference>
<keyword evidence="1" id="KW-0732">Signal</keyword>
<dbReference type="RefSeq" id="XP_013415247.1">
    <property type="nucleotide sequence ID" value="XM_013559793.1"/>
</dbReference>
<reference evidence="3" key="1">
    <citation type="submission" date="2025-08" db="UniProtKB">
        <authorList>
            <consortium name="RefSeq"/>
        </authorList>
    </citation>
    <scope>IDENTIFICATION</scope>
    <source>
        <tissue evidence="3">Gonads</tissue>
    </source>
</reference>
<gene>
    <name evidence="3" type="primary">LOC106177107</name>
</gene>
<evidence type="ECO:0000313" key="2">
    <source>
        <dbReference type="Proteomes" id="UP000085678"/>
    </source>
</evidence>
<dbReference type="KEGG" id="lak:106177107"/>
<dbReference type="OrthoDB" id="26719at2759"/>
<proteinExistence type="predicted"/>
<feature type="signal peptide" evidence="1">
    <location>
        <begin position="1"/>
        <end position="21"/>
    </location>
</feature>
<sequence length="424" mass="47027">MACLKISVVFFCVLSVHEVVGTGVPRSCEDVVRQYRGTVFKEGVHTIDPDGAGGVDAFQVTCATRDDLPGHGVTLVPHAGGIVSQPKRYQGPGLFQQYASFDYGLTKDQLDSLTRISGKCRQFVQLSCHDAWNFHTNPWWVSRQGWDMTNWGGAPTNSSKCGCAIQNRCDMSNDQCNCHRDDGMWRVDAGYLDDKRYLPVKQVPIRDVDNSHEEVYLTVKPMECYGVVTSGQPTEKCFCSLNAEVKGFTKAGPLLFQLPDLIYGQGYNDVWIDDGNQKRKVTDVYPQFFNTRIRRQILLSSLAHNKSPDCVRVLQNCPVDCERLAKLKFASMSLSTNITNAGVQKALGQVMCENAGVTIPPPGSRIVAFYKTAPGCDSSGSSTYFHPDDTSICCKEFILPFSRQPFNVFNEKCSPNVDISTIFG</sequence>
<dbReference type="Proteomes" id="UP000085678">
    <property type="component" value="Unplaced"/>
</dbReference>
<protein>
    <submittedName>
        <fullName evidence="3">Contactin-associated protein-like 5</fullName>
    </submittedName>
</protein>
<evidence type="ECO:0000256" key="1">
    <source>
        <dbReference type="SAM" id="SignalP"/>
    </source>
</evidence>
<accession>A0A1S3JY62</accession>
<dbReference type="AlphaFoldDB" id="A0A1S3JY62"/>
<evidence type="ECO:0000313" key="3">
    <source>
        <dbReference type="RefSeq" id="XP_013415247.1"/>
    </source>
</evidence>